<gene>
    <name evidence="1" type="ORF">MM415B01510_0002</name>
</gene>
<name>A0A6M3IKT5_9ZZZZ</name>
<accession>A0A6M3IKT5</accession>
<organism evidence="1">
    <name type="scientific">viral metagenome</name>
    <dbReference type="NCBI Taxonomy" id="1070528"/>
    <lineage>
        <taxon>unclassified sequences</taxon>
        <taxon>metagenomes</taxon>
        <taxon>organismal metagenomes</taxon>
    </lineage>
</organism>
<dbReference type="AlphaFoldDB" id="A0A6M3IKT5"/>
<evidence type="ECO:0000313" key="1">
    <source>
        <dbReference type="EMBL" id="QJA58013.1"/>
    </source>
</evidence>
<reference evidence="1" key="1">
    <citation type="submission" date="2020-03" db="EMBL/GenBank/DDBJ databases">
        <title>The deep terrestrial virosphere.</title>
        <authorList>
            <person name="Holmfeldt K."/>
            <person name="Nilsson E."/>
            <person name="Simone D."/>
            <person name="Lopez-Fernandez M."/>
            <person name="Wu X."/>
            <person name="de Brujin I."/>
            <person name="Lundin D."/>
            <person name="Andersson A."/>
            <person name="Bertilsson S."/>
            <person name="Dopson M."/>
        </authorList>
    </citation>
    <scope>NUCLEOTIDE SEQUENCE</scope>
    <source>
        <strain evidence="1">MM415B01510</strain>
    </source>
</reference>
<proteinExistence type="predicted"/>
<sequence>MKLAANITKFTPSFWRKVGAFAVKWIREDTQKGIFQNDMRHDTYRSAQYKKYKQNDMRRFTKGKKLGYGRATQSSRSGGSVQSTVQGTRLKAYAGKSIASNQTSFVNMLLTGDLLKGLKTRTADNSSVTIAYDSADAGKLLGNEKYGRAMRTLRSANIDKVASLVSDFLDGKLKEWCSEPIKYDI</sequence>
<protein>
    <submittedName>
        <fullName evidence="1">Uncharacterized protein</fullName>
    </submittedName>
</protein>
<dbReference type="EMBL" id="MT141304">
    <property type="protein sequence ID" value="QJA58013.1"/>
    <property type="molecule type" value="Genomic_DNA"/>
</dbReference>